<accession>A0A5N5JEP9</accession>
<sequence length="174" mass="19912">MKYKQAHDRLSACNANQNCKLCEEGWKSLGLKCYYFLTNKLTWTQSRDYCVEKGGHLVIITSQTEQDFVSSQIKETHWIGLNDLETEGKWRFWYRSPAGIDEPDNWKKEDPSGENCASLGHEIGETHKWSSIFSAVGVYVSRSDLCIRTGVGWTSSGYVHAIYLPCLGFRDFSH</sequence>
<dbReference type="AlphaFoldDB" id="A0A5N5JEP9"/>
<evidence type="ECO:0000313" key="4">
    <source>
        <dbReference type="Proteomes" id="UP000327468"/>
    </source>
</evidence>
<reference evidence="3 4" key="1">
    <citation type="submission" date="2019-06" db="EMBL/GenBank/DDBJ databases">
        <title>A chromosome-scale genome assembly of the striped catfish, Pangasianodon hypophthalmus.</title>
        <authorList>
            <person name="Wen M."/>
            <person name="Zahm M."/>
            <person name="Roques C."/>
            <person name="Cabau C."/>
            <person name="Klopp C."/>
            <person name="Donnadieu C."/>
            <person name="Jouanno E."/>
            <person name="Avarre J.-C."/>
            <person name="Campet M."/>
            <person name="Ha T.T.T."/>
            <person name="Dugue R."/>
            <person name="Lampietro C."/>
            <person name="Louis A."/>
            <person name="Herpin A."/>
            <person name="Echchiki A."/>
            <person name="Berthelot C."/>
            <person name="Parey E."/>
            <person name="Roest-Crollius H."/>
            <person name="Braasch I."/>
            <person name="Postlethwait J."/>
            <person name="Bobe J."/>
            <person name="Montfort J."/>
            <person name="Bouchez O."/>
            <person name="Begum T."/>
            <person name="Schartl M."/>
            <person name="Guiguen Y."/>
        </authorList>
    </citation>
    <scope>NUCLEOTIDE SEQUENCE [LARGE SCALE GENOMIC DNA]</scope>
    <source>
        <strain evidence="3 4">Indonesia</strain>
        <tissue evidence="3">Blood</tissue>
    </source>
</reference>
<keyword evidence="4" id="KW-1185">Reference proteome</keyword>
<comment type="caution">
    <text evidence="3">The sequence shown here is derived from an EMBL/GenBank/DDBJ whole genome shotgun (WGS) entry which is preliminary data.</text>
</comment>
<dbReference type="SUPFAM" id="SSF56436">
    <property type="entry name" value="C-type lectin-like"/>
    <property type="match status" value="1"/>
</dbReference>
<name>A0A5N5JEP9_PANHP</name>
<feature type="domain" description="C-type lectin" evidence="2">
    <location>
        <begin position="29"/>
        <end position="131"/>
    </location>
</feature>
<gene>
    <name evidence="3" type="ORF">PHYPO_G00170650</name>
</gene>
<evidence type="ECO:0000259" key="2">
    <source>
        <dbReference type="PROSITE" id="PS50041"/>
    </source>
</evidence>
<proteinExistence type="predicted"/>
<dbReference type="Pfam" id="PF00059">
    <property type="entry name" value="Lectin_C"/>
    <property type="match status" value="1"/>
</dbReference>
<evidence type="ECO:0000313" key="3">
    <source>
        <dbReference type="EMBL" id="KAB5517739.1"/>
    </source>
</evidence>
<dbReference type="EMBL" id="VFJC01000030">
    <property type="protein sequence ID" value="KAB5517739.1"/>
    <property type="molecule type" value="Genomic_DNA"/>
</dbReference>
<dbReference type="InterPro" id="IPR016187">
    <property type="entry name" value="CTDL_fold"/>
</dbReference>
<dbReference type="InterPro" id="IPR050828">
    <property type="entry name" value="C-type_lectin/matrix_domain"/>
</dbReference>
<dbReference type="Gene3D" id="3.10.100.10">
    <property type="entry name" value="Mannose-Binding Protein A, subunit A"/>
    <property type="match status" value="1"/>
</dbReference>
<dbReference type="GO" id="GO:0005886">
    <property type="term" value="C:plasma membrane"/>
    <property type="evidence" value="ECO:0007669"/>
    <property type="project" value="UniProtKB-SubCell"/>
</dbReference>
<dbReference type="PANTHER" id="PTHR45710:SF26">
    <property type="entry name" value="RH26557P"/>
    <property type="match status" value="1"/>
</dbReference>
<dbReference type="PROSITE" id="PS50041">
    <property type="entry name" value="C_TYPE_LECTIN_2"/>
    <property type="match status" value="1"/>
</dbReference>
<dbReference type="PANTHER" id="PTHR45710">
    <property type="entry name" value="C-TYPE LECTIN DOMAIN-CONTAINING PROTEIN 180"/>
    <property type="match status" value="1"/>
</dbReference>
<dbReference type="SMART" id="SM00034">
    <property type="entry name" value="CLECT"/>
    <property type="match status" value="1"/>
</dbReference>
<protein>
    <recommendedName>
        <fullName evidence="2">C-type lectin domain-containing protein</fullName>
    </recommendedName>
</protein>
<evidence type="ECO:0000256" key="1">
    <source>
        <dbReference type="ARBA" id="ARBA00004401"/>
    </source>
</evidence>
<comment type="subcellular location">
    <subcellularLocation>
        <location evidence="1">Cell membrane</location>
        <topology evidence="1">Single-pass type II membrane protein</topology>
    </subcellularLocation>
</comment>
<organism evidence="3 4">
    <name type="scientific">Pangasianodon hypophthalmus</name>
    <name type="common">Striped catfish</name>
    <name type="synonym">Helicophagus hypophthalmus</name>
    <dbReference type="NCBI Taxonomy" id="310915"/>
    <lineage>
        <taxon>Eukaryota</taxon>
        <taxon>Metazoa</taxon>
        <taxon>Chordata</taxon>
        <taxon>Craniata</taxon>
        <taxon>Vertebrata</taxon>
        <taxon>Euteleostomi</taxon>
        <taxon>Actinopterygii</taxon>
        <taxon>Neopterygii</taxon>
        <taxon>Teleostei</taxon>
        <taxon>Ostariophysi</taxon>
        <taxon>Siluriformes</taxon>
        <taxon>Pangasiidae</taxon>
        <taxon>Pangasianodon</taxon>
    </lineage>
</organism>
<dbReference type="InterPro" id="IPR001304">
    <property type="entry name" value="C-type_lectin-like"/>
</dbReference>
<dbReference type="Proteomes" id="UP000327468">
    <property type="component" value="Chromosome 29"/>
</dbReference>
<dbReference type="InterPro" id="IPR016186">
    <property type="entry name" value="C-type_lectin-like/link_sf"/>
</dbReference>